<proteinExistence type="predicted"/>
<name>A0A0L0SWV9_ALLM3</name>
<reference evidence="1 2" key="1">
    <citation type="submission" date="2009-11" db="EMBL/GenBank/DDBJ databases">
        <title>Annotation of Allomyces macrogynus ATCC 38327.</title>
        <authorList>
            <consortium name="The Broad Institute Genome Sequencing Platform"/>
            <person name="Russ C."/>
            <person name="Cuomo C."/>
            <person name="Burger G."/>
            <person name="Gray M.W."/>
            <person name="Holland P.W.H."/>
            <person name="King N."/>
            <person name="Lang F.B.F."/>
            <person name="Roger A.J."/>
            <person name="Ruiz-Trillo I."/>
            <person name="Young S.K."/>
            <person name="Zeng Q."/>
            <person name="Gargeya S."/>
            <person name="Fitzgerald M."/>
            <person name="Haas B."/>
            <person name="Abouelleil A."/>
            <person name="Alvarado L."/>
            <person name="Arachchi H.M."/>
            <person name="Berlin A."/>
            <person name="Chapman S.B."/>
            <person name="Gearin G."/>
            <person name="Goldberg J."/>
            <person name="Griggs A."/>
            <person name="Gujja S."/>
            <person name="Hansen M."/>
            <person name="Heiman D."/>
            <person name="Howarth C."/>
            <person name="Larimer J."/>
            <person name="Lui A."/>
            <person name="MacDonald P.J.P."/>
            <person name="McCowen C."/>
            <person name="Montmayeur A."/>
            <person name="Murphy C."/>
            <person name="Neiman D."/>
            <person name="Pearson M."/>
            <person name="Priest M."/>
            <person name="Roberts A."/>
            <person name="Saif S."/>
            <person name="Shea T."/>
            <person name="Sisk P."/>
            <person name="Stolte C."/>
            <person name="Sykes S."/>
            <person name="Wortman J."/>
            <person name="Nusbaum C."/>
            <person name="Birren B."/>
        </authorList>
    </citation>
    <scope>NUCLEOTIDE SEQUENCE [LARGE SCALE GENOMIC DNA]</scope>
    <source>
        <strain evidence="1 2">ATCC 38327</strain>
    </source>
</reference>
<protein>
    <submittedName>
        <fullName evidence="1">Uncharacterized protein</fullName>
    </submittedName>
</protein>
<gene>
    <name evidence="1" type="ORF">AMAG_12115</name>
</gene>
<dbReference type="SUPFAM" id="SSF52047">
    <property type="entry name" value="RNI-like"/>
    <property type="match status" value="1"/>
</dbReference>
<dbReference type="Gene3D" id="3.80.10.10">
    <property type="entry name" value="Ribonuclease Inhibitor"/>
    <property type="match status" value="1"/>
</dbReference>
<reference evidence="2" key="2">
    <citation type="submission" date="2009-11" db="EMBL/GenBank/DDBJ databases">
        <title>The Genome Sequence of Allomyces macrogynus strain ATCC 38327.</title>
        <authorList>
            <consortium name="The Broad Institute Genome Sequencing Platform"/>
            <person name="Russ C."/>
            <person name="Cuomo C."/>
            <person name="Shea T."/>
            <person name="Young S.K."/>
            <person name="Zeng Q."/>
            <person name="Koehrsen M."/>
            <person name="Haas B."/>
            <person name="Borodovsky M."/>
            <person name="Guigo R."/>
            <person name="Alvarado L."/>
            <person name="Berlin A."/>
            <person name="Borenstein D."/>
            <person name="Chen Z."/>
            <person name="Engels R."/>
            <person name="Freedman E."/>
            <person name="Gellesch M."/>
            <person name="Goldberg J."/>
            <person name="Griggs A."/>
            <person name="Gujja S."/>
            <person name="Heiman D."/>
            <person name="Hepburn T."/>
            <person name="Howarth C."/>
            <person name="Jen D."/>
            <person name="Larson L."/>
            <person name="Lewis B."/>
            <person name="Mehta T."/>
            <person name="Park D."/>
            <person name="Pearson M."/>
            <person name="Roberts A."/>
            <person name="Saif S."/>
            <person name="Shenoy N."/>
            <person name="Sisk P."/>
            <person name="Stolte C."/>
            <person name="Sykes S."/>
            <person name="Walk T."/>
            <person name="White J."/>
            <person name="Yandava C."/>
            <person name="Burger G."/>
            <person name="Gray M.W."/>
            <person name="Holland P.W.H."/>
            <person name="King N."/>
            <person name="Lang F.B.F."/>
            <person name="Roger A.J."/>
            <person name="Ruiz-Trillo I."/>
            <person name="Lander E."/>
            <person name="Nusbaum C."/>
        </authorList>
    </citation>
    <scope>NUCLEOTIDE SEQUENCE [LARGE SCALE GENOMIC DNA]</scope>
    <source>
        <strain evidence="2">ATCC 38327</strain>
    </source>
</reference>
<dbReference type="VEuPathDB" id="FungiDB:AMAG_12115"/>
<sequence length="575" mass="64039">MSESLPKQSLPTDPGPTLDRLPSIVLGNLARILASRLQPADDTVLRLALAAPVFYAPCLRAVIRTTTAYSFDINVSLDSNEEPTLVQLSTRQVKKLVFANDTCRWYLVLALRDNNRVLLQPSDSKLVEASSRWSLLPVPLWQVSRFCVYFSGMENGDSKLSIAIPPYCQVLGLRGRIPWQTLDLPLSLFRLHLWSDAVLPSWDVASQVVARFPRSLRFISINQTVRTRSCGDSLVTLLDLDSVTAQRVDLTFETSQPVTNVMLALARLVARSPSLTGLTLEGCKFLSGWDPLTFAALPRNGMHDLRLTFYLVASERPEDLTALDRLADGFPTTVETFSCEIDRPWNDPVMAASLHAFFGHIPLATSTLHMKLPIWDAVMGAALPLAPQLQTLTLENEPDDDPEPDLLAALVEIIPRIPATVTHLTLDAWPFGIDERAVTLLVQHLPPQLVSLSLQDSFLQNDHLERFTLPSTLTHLDLHGNRLTVGPTHLPHQLVYLDLSENLLDDKQPEWVHHLPLSLEELSLYENNVGDRVGMALHDYSKMATTLRAIDLTITDVSEKVVAILRTTVQHVICT</sequence>
<keyword evidence="2" id="KW-1185">Reference proteome</keyword>
<dbReference type="Proteomes" id="UP000054350">
    <property type="component" value="Unassembled WGS sequence"/>
</dbReference>
<dbReference type="EMBL" id="GG745352">
    <property type="protein sequence ID" value="KNE67038.1"/>
    <property type="molecule type" value="Genomic_DNA"/>
</dbReference>
<organism evidence="1 2">
    <name type="scientific">Allomyces macrogynus (strain ATCC 38327)</name>
    <name type="common">Allomyces javanicus var. macrogynus</name>
    <dbReference type="NCBI Taxonomy" id="578462"/>
    <lineage>
        <taxon>Eukaryota</taxon>
        <taxon>Fungi</taxon>
        <taxon>Fungi incertae sedis</taxon>
        <taxon>Blastocladiomycota</taxon>
        <taxon>Blastocladiomycetes</taxon>
        <taxon>Blastocladiales</taxon>
        <taxon>Blastocladiaceae</taxon>
        <taxon>Allomyces</taxon>
    </lineage>
</organism>
<evidence type="ECO:0000313" key="1">
    <source>
        <dbReference type="EMBL" id="KNE67038.1"/>
    </source>
</evidence>
<dbReference type="OrthoDB" id="1055097at2759"/>
<evidence type="ECO:0000313" key="2">
    <source>
        <dbReference type="Proteomes" id="UP000054350"/>
    </source>
</evidence>
<dbReference type="InterPro" id="IPR032675">
    <property type="entry name" value="LRR_dom_sf"/>
</dbReference>
<dbReference type="AlphaFoldDB" id="A0A0L0SWV9"/>
<accession>A0A0L0SWV9</accession>